<evidence type="ECO:0000313" key="5">
    <source>
        <dbReference type="EMBL" id="SIO60564.1"/>
    </source>
</evidence>
<dbReference type="GO" id="GO:0003677">
    <property type="term" value="F:DNA binding"/>
    <property type="evidence" value="ECO:0007669"/>
    <property type="project" value="UniProtKB-KW"/>
</dbReference>
<proteinExistence type="predicted"/>
<name>A0A1N6KVI7_9BURK</name>
<keyword evidence="6" id="KW-1185">Reference proteome</keyword>
<dbReference type="InterPro" id="IPR036388">
    <property type="entry name" value="WH-like_DNA-bd_sf"/>
</dbReference>
<dbReference type="Proteomes" id="UP000185151">
    <property type="component" value="Unassembled WGS sequence"/>
</dbReference>
<dbReference type="PROSITE" id="PS50043">
    <property type="entry name" value="HTH_LUXR_2"/>
    <property type="match status" value="1"/>
</dbReference>
<feature type="domain" description="HTH luxR-type" evidence="4">
    <location>
        <begin position="191"/>
        <end position="256"/>
    </location>
</feature>
<dbReference type="SUPFAM" id="SSF46894">
    <property type="entry name" value="C-terminal effector domain of the bipartite response regulators"/>
    <property type="match status" value="1"/>
</dbReference>
<dbReference type="OrthoDB" id="343383at2"/>
<dbReference type="Gene3D" id="1.10.10.10">
    <property type="entry name" value="Winged helix-like DNA-binding domain superfamily/Winged helix DNA-binding domain"/>
    <property type="match status" value="1"/>
</dbReference>
<dbReference type="PRINTS" id="PR00038">
    <property type="entry name" value="HTHLUXR"/>
</dbReference>
<dbReference type="PANTHER" id="PTHR44688:SF16">
    <property type="entry name" value="DNA-BINDING TRANSCRIPTIONAL ACTIVATOR DEVR_DOSR"/>
    <property type="match status" value="1"/>
</dbReference>
<evidence type="ECO:0000256" key="1">
    <source>
        <dbReference type="ARBA" id="ARBA00023015"/>
    </source>
</evidence>
<dbReference type="Pfam" id="PF00196">
    <property type="entry name" value="GerE"/>
    <property type="match status" value="1"/>
</dbReference>
<dbReference type="CDD" id="cd06170">
    <property type="entry name" value="LuxR_C_like"/>
    <property type="match status" value="1"/>
</dbReference>
<keyword evidence="2" id="KW-0238">DNA-binding</keyword>
<sequence length="256" mass="28441">MQMSRHTQEAVLEHVIGAIGEPDFAARAAGAVLAWLDFDLATVVIHRRDNGPVLMFDNFAAAGGKEGVQNYVAMTYRLNPVLQFSHGPGVFRACDFRIGTQNIGASLRRYLIENPDEELGYRTIGWPERLEEIGLYFEACQGVVEFGIYRERAARGLSAGRLHELSALRGPIAAAFERQSVLLDRLPLRGTAVSRARLSRRELEVTELLLSGCGSEAIALRLGISGHTVKDHRKQIFRKLGIGTLAELFALYRERH</sequence>
<keyword evidence="3" id="KW-0804">Transcription</keyword>
<dbReference type="PANTHER" id="PTHR44688">
    <property type="entry name" value="DNA-BINDING TRANSCRIPTIONAL ACTIVATOR DEVR_DOSR"/>
    <property type="match status" value="1"/>
</dbReference>
<dbReference type="SMART" id="SM00421">
    <property type="entry name" value="HTH_LUXR"/>
    <property type="match status" value="1"/>
</dbReference>
<accession>A0A1N6KVI7</accession>
<organism evidence="5 6">
    <name type="scientific">Paraburkholderia phenazinium</name>
    <dbReference type="NCBI Taxonomy" id="60549"/>
    <lineage>
        <taxon>Bacteria</taxon>
        <taxon>Pseudomonadati</taxon>
        <taxon>Pseudomonadota</taxon>
        <taxon>Betaproteobacteria</taxon>
        <taxon>Burkholderiales</taxon>
        <taxon>Burkholderiaceae</taxon>
        <taxon>Paraburkholderia</taxon>
    </lineage>
</organism>
<evidence type="ECO:0000256" key="3">
    <source>
        <dbReference type="ARBA" id="ARBA00023163"/>
    </source>
</evidence>
<dbReference type="EMBL" id="FSRU01000002">
    <property type="protein sequence ID" value="SIO60564.1"/>
    <property type="molecule type" value="Genomic_DNA"/>
</dbReference>
<gene>
    <name evidence="5" type="ORF">SAMN05444165_4917</name>
</gene>
<evidence type="ECO:0000256" key="2">
    <source>
        <dbReference type="ARBA" id="ARBA00023125"/>
    </source>
</evidence>
<keyword evidence="1" id="KW-0805">Transcription regulation</keyword>
<reference evidence="5 6" key="1">
    <citation type="submission" date="2016-11" db="EMBL/GenBank/DDBJ databases">
        <authorList>
            <person name="Jaros S."/>
            <person name="Januszkiewicz K."/>
            <person name="Wedrychowicz H."/>
        </authorList>
    </citation>
    <scope>NUCLEOTIDE SEQUENCE [LARGE SCALE GENOMIC DNA]</scope>
    <source>
        <strain evidence="5 6">GAS95</strain>
    </source>
</reference>
<dbReference type="InterPro" id="IPR016032">
    <property type="entry name" value="Sig_transdc_resp-reg_C-effctor"/>
</dbReference>
<protein>
    <submittedName>
        <fullName evidence="5">Regulatory protein, luxR family</fullName>
    </submittedName>
</protein>
<evidence type="ECO:0000259" key="4">
    <source>
        <dbReference type="PROSITE" id="PS50043"/>
    </source>
</evidence>
<dbReference type="AlphaFoldDB" id="A0A1N6KVI7"/>
<evidence type="ECO:0000313" key="6">
    <source>
        <dbReference type="Proteomes" id="UP000185151"/>
    </source>
</evidence>
<dbReference type="GO" id="GO:0006355">
    <property type="term" value="P:regulation of DNA-templated transcription"/>
    <property type="evidence" value="ECO:0007669"/>
    <property type="project" value="InterPro"/>
</dbReference>
<dbReference type="InterPro" id="IPR000792">
    <property type="entry name" value="Tscrpt_reg_LuxR_C"/>
</dbReference>